<sequence length="194" mass="20990">MKLLLKQLISIICLVAIFPFIILFYCFKGVANADSLIASFSQFLSLVPGKLGSYLRANFYRVTLNHCSPFAFIGFGTIFSHQDTKIEEGVYIGPQGNIGKCQIEKDCLLGSGVHILSGKSQHNISDLDIPIREQGGVFQRIVIGENSWIGNGAIVMANVGKQCIVAAGAVVVNDVPDYAIVAGNPAKIIKMRND</sequence>
<protein>
    <submittedName>
        <fullName evidence="3">Transferase</fullName>
    </submittedName>
</protein>
<evidence type="ECO:0000313" key="4">
    <source>
        <dbReference type="Proteomes" id="UP001157133"/>
    </source>
</evidence>
<proteinExistence type="inferred from homology"/>
<dbReference type="PANTHER" id="PTHR43300:SF11">
    <property type="entry name" value="ACETYLTRANSFERASE RV3034C-RELATED"/>
    <property type="match status" value="1"/>
</dbReference>
<dbReference type="PANTHER" id="PTHR43300">
    <property type="entry name" value="ACETYLTRANSFERASE"/>
    <property type="match status" value="1"/>
</dbReference>
<reference evidence="3 4" key="1">
    <citation type="submission" date="2023-03" db="EMBL/GenBank/DDBJ databases">
        <title>Draft genome sequence of Thalassotalea eurytherma JCM 18482T.</title>
        <authorList>
            <person name="Sawabe T."/>
        </authorList>
    </citation>
    <scope>NUCLEOTIDE SEQUENCE [LARGE SCALE GENOMIC DNA]</scope>
    <source>
        <strain evidence="3 4">JCM 18482</strain>
    </source>
</reference>
<keyword evidence="2" id="KW-0472">Membrane</keyword>
<dbReference type="CDD" id="cd04647">
    <property type="entry name" value="LbH_MAT_like"/>
    <property type="match status" value="1"/>
</dbReference>
<dbReference type="InterPro" id="IPR011004">
    <property type="entry name" value="Trimer_LpxA-like_sf"/>
</dbReference>
<dbReference type="InterPro" id="IPR050179">
    <property type="entry name" value="Trans_hexapeptide_repeat"/>
</dbReference>
<accession>A0ABQ6H1V4</accession>
<evidence type="ECO:0000256" key="1">
    <source>
        <dbReference type="ARBA" id="ARBA00007274"/>
    </source>
</evidence>
<keyword evidence="4" id="KW-1185">Reference proteome</keyword>
<dbReference type="RefSeq" id="WP_284207445.1">
    <property type="nucleotide sequence ID" value="NZ_BSSU01000007.1"/>
</dbReference>
<keyword evidence="3" id="KW-0808">Transferase</keyword>
<dbReference type="SUPFAM" id="SSF51161">
    <property type="entry name" value="Trimeric LpxA-like enzymes"/>
    <property type="match status" value="1"/>
</dbReference>
<evidence type="ECO:0000256" key="2">
    <source>
        <dbReference type="SAM" id="Phobius"/>
    </source>
</evidence>
<dbReference type="Gene3D" id="2.160.10.10">
    <property type="entry name" value="Hexapeptide repeat proteins"/>
    <property type="match status" value="1"/>
</dbReference>
<organism evidence="3 4">
    <name type="scientific">Thalassotalea eurytherma</name>
    <dbReference type="NCBI Taxonomy" id="1144278"/>
    <lineage>
        <taxon>Bacteria</taxon>
        <taxon>Pseudomonadati</taxon>
        <taxon>Pseudomonadota</taxon>
        <taxon>Gammaproteobacteria</taxon>
        <taxon>Alteromonadales</taxon>
        <taxon>Colwelliaceae</taxon>
        <taxon>Thalassotalea</taxon>
    </lineage>
</organism>
<keyword evidence="2" id="KW-0812">Transmembrane</keyword>
<gene>
    <name evidence="3" type="ORF">theurythT_15440</name>
</gene>
<dbReference type="GO" id="GO:0016740">
    <property type="term" value="F:transferase activity"/>
    <property type="evidence" value="ECO:0007669"/>
    <property type="project" value="UniProtKB-KW"/>
</dbReference>
<dbReference type="EMBL" id="BSSU01000007">
    <property type="protein sequence ID" value="GLX82092.1"/>
    <property type="molecule type" value="Genomic_DNA"/>
</dbReference>
<feature type="transmembrane region" description="Helical" evidence="2">
    <location>
        <begin position="7"/>
        <end position="25"/>
    </location>
</feature>
<comment type="caution">
    <text evidence="3">The sequence shown here is derived from an EMBL/GenBank/DDBJ whole genome shotgun (WGS) entry which is preliminary data.</text>
</comment>
<evidence type="ECO:0000313" key="3">
    <source>
        <dbReference type="EMBL" id="GLX82092.1"/>
    </source>
</evidence>
<name>A0ABQ6H1V4_9GAMM</name>
<dbReference type="Proteomes" id="UP001157133">
    <property type="component" value="Unassembled WGS sequence"/>
</dbReference>
<comment type="similarity">
    <text evidence="1">Belongs to the transferase hexapeptide repeat family.</text>
</comment>
<keyword evidence="2" id="KW-1133">Transmembrane helix</keyword>